<feature type="domain" description="YqbQ/XkdQ" evidence="1">
    <location>
        <begin position="113"/>
        <end position="359"/>
    </location>
</feature>
<organism evidence="2 3">
    <name type="scientific">Methanosarcina baikalica</name>
    <dbReference type="NCBI Taxonomy" id="3073890"/>
    <lineage>
        <taxon>Archaea</taxon>
        <taxon>Methanobacteriati</taxon>
        <taxon>Methanobacteriota</taxon>
        <taxon>Stenosarchaea group</taxon>
        <taxon>Methanomicrobia</taxon>
        <taxon>Methanosarcinales</taxon>
        <taxon>Methanosarcinaceae</taxon>
        <taxon>Methanosarcina</taxon>
    </lineage>
</organism>
<dbReference type="RefSeq" id="WP_310574863.1">
    <property type="nucleotide sequence ID" value="NZ_JAVKPK010000009.1"/>
</dbReference>
<protein>
    <recommendedName>
        <fullName evidence="1">YqbQ/XkdQ domain-containing protein</fullName>
    </recommendedName>
</protein>
<evidence type="ECO:0000259" key="1">
    <source>
        <dbReference type="Pfam" id="PF24032"/>
    </source>
</evidence>
<evidence type="ECO:0000313" key="2">
    <source>
        <dbReference type="EMBL" id="MDR7664835.1"/>
    </source>
</evidence>
<keyword evidence="3" id="KW-1185">Reference proteome</keyword>
<name>A0ABU2CYL2_9EURY</name>
<dbReference type="Proteomes" id="UP001246244">
    <property type="component" value="Unassembled WGS sequence"/>
</dbReference>
<gene>
    <name evidence="2" type="ORF">RG963_03345</name>
</gene>
<proteinExistence type="predicted"/>
<dbReference type="SUPFAM" id="SSF69279">
    <property type="entry name" value="Phage tail proteins"/>
    <property type="match status" value="1"/>
</dbReference>
<reference evidence="3" key="1">
    <citation type="submission" date="2023-07" db="EMBL/GenBank/DDBJ databases">
        <title>Whole-genome sequencing of a new Methanosarcina sp. Z-7115.</title>
        <authorList>
            <person name="Zhilina T.N."/>
            <person name="Merkel A.Y."/>
        </authorList>
    </citation>
    <scope>NUCLEOTIDE SEQUENCE [LARGE SCALE GENOMIC DNA]</scope>
    <source>
        <strain evidence="3">Z-7115</strain>
    </source>
</reference>
<dbReference type="Pfam" id="PF24032">
    <property type="entry name" value="YQBQ"/>
    <property type="match status" value="1"/>
</dbReference>
<dbReference type="InterPro" id="IPR056937">
    <property type="entry name" value="YqbQ/XkdQ"/>
</dbReference>
<dbReference type="EMBL" id="JAVKPK010000009">
    <property type="protein sequence ID" value="MDR7664835.1"/>
    <property type="molecule type" value="Genomic_DNA"/>
</dbReference>
<evidence type="ECO:0000313" key="3">
    <source>
        <dbReference type="Proteomes" id="UP001246244"/>
    </source>
</evidence>
<sequence length="362" mass="40400">MTFPSSGIAIYAPTFTIKLGGKEIPTEDITDVEVDEQIENSGMCTISFNDMLDMKKQKFRWLDDARIKIGTRIEISFSYAQGSGNASSSGGNTLLFIGSLHAITPNFDPGGSAKLKIRGYDLSCNLMGSREGQGIYNKKSYSEIVGDIAQKYGLKQDQIESSTPVYESVSRNSSEDENEDDYKFVKRLANELYYEFFVREESLYFRKPKDSENANFTFTNGINIVSFSVEANTSAYVSEVQINLWSSNQKEKSPQTAKQEEVGNSFGLDFTSQQGKKIILENVNVSSAEEANARAVAELKKRNKKLIIGNLESIGNPSIRPGMTVEIKKVGDRFSGTYYVEKTKHSINQKGYSTTLTLRRCK</sequence>
<accession>A0ABU2CYL2</accession>
<comment type="caution">
    <text evidence="2">The sequence shown here is derived from an EMBL/GenBank/DDBJ whole genome shotgun (WGS) entry which is preliminary data.</text>
</comment>